<proteinExistence type="predicted"/>
<name>A0ABW6BUU6_9BACT</name>
<dbReference type="EMBL" id="JBHUOX010000007">
    <property type="protein sequence ID" value="MFD3001060.1"/>
    <property type="molecule type" value="Genomic_DNA"/>
</dbReference>
<gene>
    <name evidence="3" type="ORF">ACFS7Z_11845</name>
</gene>
<accession>A0ABW6BUU6</accession>
<reference evidence="4" key="1">
    <citation type="journal article" date="2019" name="Int. J. Syst. Evol. Microbiol.">
        <title>The Global Catalogue of Microorganisms (GCM) 10K type strain sequencing project: providing services to taxonomists for standard genome sequencing and annotation.</title>
        <authorList>
            <consortium name="The Broad Institute Genomics Platform"/>
            <consortium name="The Broad Institute Genome Sequencing Center for Infectious Disease"/>
            <person name="Wu L."/>
            <person name="Ma J."/>
        </authorList>
    </citation>
    <scope>NUCLEOTIDE SEQUENCE [LARGE SCALE GENOMIC DNA]</scope>
    <source>
        <strain evidence="4">KCTC 23984</strain>
    </source>
</reference>
<feature type="compositionally biased region" description="Low complexity" evidence="1">
    <location>
        <begin position="34"/>
        <end position="45"/>
    </location>
</feature>
<feature type="region of interest" description="Disordered" evidence="1">
    <location>
        <begin position="34"/>
        <end position="59"/>
    </location>
</feature>
<protein>
    <recommendedName>
        <fullName evidence="5">YD repeat-containing protein</fullName>
    </recommendedName>
</protein>
<sequence length="278" mass="31873">MKITRMKLNQLVLMAGLSLSTLFFSSCDKENIVPVTPGTPTTGTPPANPTNPPTNNTPLPPVTQGSLVKQFDTQVYRYDAQNRLVELSSSSQNDIGYVVEYENDKPVKLTYRNGNHLLYTYEGDKVVEAVQYTPDNKVTFRFAFEYDEDRLVKETTVTYLDSEQGHLSIKEYFYDAQDNMTDLVITWSPTNSPDDMRGPSTIKWGDYDDKPNPVPYANMFFYLPGVKLYQNNPGFRAPGEHKERYTYTYHASGMPKDRTLRLEEHPHLPPFTEAYIYQ</sequence>
<dbReference type="Proteomes" id="UP001597641">
    <property type="component" value="Unassembled WGS sequence"/>
</dbReference>
<evidence type="ECO:0008006" key="5">
    <source>
        <dbReference type="Google" id="ProtNLM"/>
    </source>
</evidence>
<evidence type="ECO:0000256" key="1">
    <source>
        <dbReference type="SAM" id="MobiDB-lite"/>
    </source>
</evidence>
<feature type="chain" id="PRO_5046637455" description="YD repeat-containing protein" evidence="2">
    <location>
        <begin position="26"/>
        <end position="278"/>
    </location>
</feature>
<organism evidence="3 4">
    <name type="scientific">Pontibacter toksunensis</name>
    <dbReference type="NCBI Taxonomy" id="1332631"/>
    <lineage>
        <taxon>Bacteria</taxon>
        <taxon>Pseudomonadati</taxon>
        <taxon>Bacteroidota</taxon>
        <taxon>Cytophagia</taxon>
        <taxon>Cytophagales</taxon>
        <taxon>Hymenobacteraceae</taxon>
        <taxon>Pontibacter</taxon>
    </lineage>
</organism>
<dbReference type="Gene3D" id="2.180.10.10">
    <property type="entry name" value="RHS repeat-associated core"/>
    <property type="match status" value="1"/>
</dbReference>
<evidence type="ECO:0000313" key="3">
    <source>
        <dbReference type="EMBL" id="MFD3001060.1"/>
    </source>
</evidence>
<evidence type="ECO:0000313" key="4">
    <source>
        <dbReference type="Proteomes" id="UP001597641"/>
    </source>
</evidence>
<dbReference type="PROSITE" id="PS51257">
    <property type="entry name" value="PROKAR_LIPOPROTEIN"/>
    <property type="match status" value="1"/>
</dbReference>
<feature type="signal peptide" evidence="2">
    <location>
        <begin position="1"/>
        <end position="25"/>
    </location>
</feature>
<comment type="caution">
    <text evidence="3">The sequence shown here is derived from an EMBL/GenBank/DDBJ whole genome shotgun (WGS) entry which is preliminary data.</text>
</comment>
<keyword evidence="4" id="KW-1185">Reference proteome</keyword>
<keyword evidence="2" id="KW-0732">Signal</keyword>
<evidence type="ECO:0000256" key="2">
    <source>
        <dbReference type="SAM" id="SignalP"/>
    </source>
</evidence>
<dbReference type="RefSeq" id="WP_377484746.1">
    <property type="nucleotide sequence ID" value="NZ_JBHUOX010000007.1"/>
</dbReference>